<sequence length="245" mass="26224">MKHLPVLAAIATASLAAPPAVHRDGVPRAGPRVVRAAQQIPVPAPVTPPSAAPPAEPAPIPAFVEGQTQAAYDSWLARDPSARARVGGFESFLKGQGLHGVLPTWQLTRTASDYRKCDGPGFEVAPIEEWQHIADTLRFIQRHVEPVIGDVEAMSGYRNPELNACAGGAKESAHRRFFALDLVPVRELGRAGLIRSICAIHGFRGRGYDIGLGFYSGVRFHLDSKGFRRWGPNGKGATSPCVTGV</sequence>
<dbReference type="Pfam" id="PF08291">
    <property type="entry name" value="Peptidase_M15_3"/>
    <property type="match status" value="1"/>
</dbReference>
<dbReference type="InterPro" id="IPR009045">
    <property type="entry name" value="Zn_M74/Hedgehog-like"/>
</dbReference>
<reference evidence="2" key="1">
    <citation type="submission" date="2020-02" db="EMBL/GenBank/DDBJ databases">
        <authorList>
            <person name="Meier V. D."/>
        </authorList>
    </citation>
    <scope>NUCLEOTIDE SEQUENCE</scope>
    <source>
        <strain evidence="2">AVDCRST_MAG91</strain>
    </source>
</reference>
<feature type="domain" description="Peptidase M15A C-terminal" evidence="1">
    <location>
        <begin position="150"/>
        <end position="208"/>
    </location>
</feature>
<organism evidence="2">
    <name type="scientific">uncultured Sphingomonadaceae bacterium</name>
    <dbReference type="NCBI Taxonomy" id="169976"/>
    <lineage>
        <taxon>Bacteria</taxon>
        <taxon>Pseudomonadati</taxon>
        <taxon>Pseudomonadota</taxon>
        <taxon>Alphaproteobacteria</taxon>
        <taxon>Sphingomonadales</taxon>
        <taxon>Sphingomonadaceae</taxon>
        <taxon>environmental samples</taxon>
    </lineage>
</organism>
<proteinExistence type="predicted"/>
<evidence type="ECO:0000259" key="1">
    <source>
        <dbReference type="Pfam" id="PF08291"/>
    </source>
</evidence>
<gene>
    <name evidence="2" type="ORF">AVDCRST_MAG91-879</name>
</gene>
<dbReference type="Gene3D" id="3.30.1380.10">
    <property type="match status" value="1"/>
</dbReference>
<dbReference type="EMBL" id="CADCVX010000200">
    <property type="protein sequence ID" value="CAA9497744.1"/>
    <property type="molecule type" value="Genomic_DNA"/>
</dbReference>
<name>A0A6J4SN62_9SPHN</name>
<dbReference type="SUPFAM" id="SSF55166">
    <property type="entry name" value="Hedgehog/DD-peptidase"/>
    <property type="match status" value="1"/>
</dbReference>
<protein>
    <recommendedName>
        <fullName evidence="1">Peptidase M15A C-terminal domain-containing protein</fullName>
    </recommendedName>
</protein>
<evidence type="ECO:0000313" key="2">
    <source>
        <dbReference type="EMBL" id="CAA9497744.1"/>
    </source>
</evidence>
<dbReference type="AlphaFoldDB" id="A0A6J4SN62"/>
<accession>A0A6J4SN62</accession>
<dbReference type="InterPro" id="IPR013230">
    <property type="entry name" value="Peptidase_M15A_C"/>
</dbReference>